<evidence type="ECO:0000313" key="2">
    <source>
        <dbReference type="EMBL" id="EER98461.2"/>
    </source>
</evidence>
<dbReference type="OMA" id="CNQNIAD"/>
<dbReference type="InParanoid" id="C5X565"/>
<organism evidence="2 3">
    <name type="scientific">Sorghum bicolor</name>
    <name type="common">Sorghum</name>
    <name type="synonym">Sorghum vulgare</name>
    <dbReference type="NCBI Taxonomy" id="4558"/>
    <lineage>
        <taxon>Eukaryota</taxon>
        <taxon>Viridiplantae</taxon>
        <taxon>Streptophyta</taxon>
        <taxon>Embryophyta</taxon>
        <taxon>Tracheophyta</taxon>
        <taxon>Spermatophyta</taxon>
        <taxon>Magnoliopsida</taxon>
        <taxon>Liliopsida</taxon>
        <taxon>Poales</taxon>
        <taxon>Poaceae</taxon>
        <taxon>PACMAD clade</taxon>
        <taxon>Panicoideae</taxon>
        <taxon>Andropogonodae</taxon>
        <taxon>Andropogoneae</taxon>
        <taxon>Sorghinae</taxon>
        <taxon>Sorghum</taxon>
    </lineage>
</organism>
<gene>
    <name evidence="2" type="ORF">SORBI_3002G126900</name>
</gene>
<dbReference type="PANTHER" id="PTHR33157">
    <property type="entry name" value="AUTONOMOUS TRANSPOSABLE ELEMENT EN-1 MOSAIC PROTEIN-RELATED"/>
    <property type="match status" value="1"/>
</dbReference>
<name>C5X565_SORBI</name>
<dbReference type="Gramene" id="EER98461">
    <property type="protein sequence ID" value="EER98461"/>
    <property type="gene ID" value="SORBI_3002G126900"/>
</dbReference>
<dbReference type="AlphaFoldDB" id="C5X565"/>
<proteinExistence type="predicted"/>
<accession>C5X565</accession>
<dbReference type="GO" id="GO:0032196">
    <property type="term" value="P:transposition"/>
    <property type="evidence" value="ECO:0007669"/>
    <property type="project" value="InterPro"/>
</dbReference>
<feature type="region of interest" description="Disordered" evidence="1">
    <location>
        <begin position="1"/>
        <end position="29"/>
    </location>
</feature>
<feature type="compositionally biased region" description="Low complexity" evidence="1">
    <location>
        <begin position="1"/>
        <end position="11"/>
    </location>
</feature>
<dbReference type="PANTHER" id="PTHR33157:SF8">
    <property type="entry name" value="OS11G0485000 PROTEIN"/>
    <property type="match status" value="1"/>
</dbReference>
<sequence>MSSSRSVGSISAAPRENNGLASAKSERPTIKAAGENWEVHPYRTSRKPPTVIGALVREMYPDFVDTPNGKKPVLTWEDFKRTTITGVSTDKKVLEEFWWRFKCLPEDRAKADAVLELKFKNMVPKILSEEKRAVTKKLYKDGNVPPEDVDEYGNHWPTKEALISAKPTDFTTNEGWALLCEHWSSSKFRKSSVTAKQNRLAGDNIALKNGVDPGIAGAWLHNHELNRGTNDGRLCNQNIADKWVRVGSSNG</sequence>
<keyword evidence="3" id="KW-1185">Reference proteome</keyword>
<evidence type="ECO:0000313" key="3">
    <source>
        <dbReference type="Proteomes" id="UP000000768"/>
    </source>
</evidence>
<reference evidence="3" key="2">
    <citation type="journal article" date="2018" name="Plant J.">
        <title>The Sorghum bicolor reference genome: improved assembly, gene annotations, a transcriptome atlas, and signatures of genome organization.</title>
        <authorList>
            <person name="McCormick R.F."/>
            <person name="Truong S.K."/>
            <person name="Sreedasyam A."/>
            <person name="Jenkins J."/>
            <person name="Shu S."/>
            <person name="Sims D."/>
            <person name="Kennedy M."/>
            <person name="Amirebrahimi M."/>
            <person name="Weers B.D."/>
            <person name="McKinley B."/>
            <person name="Mattison A."/>
            <person name="Morishige D.T."/>
            <person name="Grimwood J."/>
            <person name="Schmutz J."/>
            <person name="Mullet J.E."/>
        </authorList>
    </citation>
    <scope>NUCLEOTIDE SEQUENCE [LARGE SCALE GENOMIC DNA]</scope>
    <source>
        <strain evidence="3">cv. BTx623</strain>
    </source>
</reference>
<protein>
    <submittedName>
        <fullName evidence="2">Uncharacterized protein</fullName>
    </submittedName>
</protein>
<dbReference type="Proteomes" id="UP000000768">
    <property type="component" value="Chromosome 2"/>
</dbReference>
<evidence type="ECO:0000256" key="1">
    <source>
        <dbReference type="SAM" id="MobiDB-lite"/>
    </source>
</evidence>
<dbReference type="EMBL" id="CM000761">
    <property type="protein sequence ID" value="EER98461.2"/>
    <property type="molecule type" value="Genomic_DNA"/>
</dbReference>
<dbReference type="InterPro" id="IPR039266">
    <property type="entry name" value="EN-1/SPM"/>
</dbReference>
<dbReference type="FunCoup" id="C5X565">
    <property type="interactions" value="3"/>
</dbReference>
<reference evidence="2 3" key="1">
    <citation type="journal article" date="2009" name="Nature">
        <title>The Sorghum bicolor genome and the diversification of grasses.</title>
        <authorList>
            <person name="Paterson A.H."/>
            <person name="Bowers J.E."/>
            <person name="Bruggmann R."/>
            <person name="Dubchak I."/>
            <person name="Grimwood J."/>
            <person name="Gundlach H."/>
            <person name="Haberer G."/>
            <person name="Hellsten U."/>
            <person name="Mitros T."/>
            <person name="Poliakov A."/>
            <person name="Schmutz J."/>
            <person name="Spannagl M."/>
            <person name="Tang H."/>
            <person name="Wang X."/>
            <person name="Wicker T."/>
            <person name="Bharti A.K."/>
            <person name="Chapman J."/>
            <person name="Feltus F.A."/>
            <person name="Gowik U."/>
            <person name="Grigoriev I.V."/>
            <person name="Lyons E."/>
            <person name="Maher C.A."/>
            <person name="Martis M."/>
            <person name="Narechania A."/>
            <person name="Otillar R.P."/>
            <person name="Penning B.W."/>
            <person name="Salamov A.A."/>
            <person name="Wang Y."/>
            <person name="Zhang L."/>
            <person name="Carpita N.C."/>
            <person name="Freeling M."/>
            <person name="Gingle A.R."/>
            <person name="Hash C.T."/>
            <person name="Keller B."/>
            <person name="Klein P."/>
            <person name="Kresovich S."/>
            <person name="McCann M.C."/>
            <person name="Ming R."/>
            <person name="Peterson D.G."/>
            <person name="Mehboob-ur-Rahman"/>
            <person name="Ware D."/>
            <person name="Westhoff P."/>
            <person name="Mayer K.F."/>
            <person name="Messing J."/>
            <person name="Rokhsar D.S."/>
        </authorList>
    </citation>
    <scope>NUCLEOTIDE SEQUENCE [LARGE SCALE GENOMIC DNA]</scope>
    <source>
        <strain evidence="3">cv. BTx623</strain>
    </source>
</reference>
<dbReference type="HOGENOM" id="CLU_051931_0_0_1"/>